<dbReference type="EMBL" id="FOFB01000002">
    <property type="protein sequence ID" value="SEP77248.1"/>
    <property type="molecule type" value="Genomic_DNA"/>
</dbReference>
<reference evidence="3" key="1">
    <citation type="submission" date="2016-10" db="EMBL/GenBank/DDBJ databases">
        <authorList>
            <person name="Varghese N."/>
            <person name="Submissions S."/>
        </authorList>
    </citation>
    <scope>NUCLEOTIDE SEQUENCE [LARGE SCALE GENOMIC DNA]</scope>
    <source>
        <strain evidence="3">DSM 24740</strain>
    </source>
</reference>
<evidence type="ECO:0000259" key="1">
    <source>
        <dbReference type="PROSITE" id="PS50075"/>
    </source>
</evidence>
<name>A0A1H9AMU7_9BACT</name>
<dbReference type="InParanoid" id="A0A1H9AMU7"/>
<gene>
    <name evidence="2" type="ORF">SAMN05444359_102135</name>
</gene>
<dbReference type="AlphaFoldDB" id="A0A1H9AMU7"/>
<dbReference type="Pfam" id="PF00550">
    <property type="entry name" value="PP-binding"/>
    <property type="match status" value="1"/>
</dbReference>
<dbReference type="Gene3D" id="1.10.1200.10">
    <property type="entry name" value="ACP-like"/>
    <property type="match status" value="1"/>
</dbReference>
<dbReference type="RefSeq" id="WP_090165319.1">
    <property type="nucleotide sequence ID" value="NZ_FOFB01000002.1"/>
</dbReference>
<dbReference type="OrthoDB" id="9803943at2"/>
<dbReference type="InterPro" id="IPR009081">
    <property type="entry name" value="PP-bd_ACP"/>
</dbReference>
<feature type="domain" description="Carrier" evidence="1">
    <location>
        <begin position="3"/>
        <end position="81"/>
    </location>
</feature>
<evidence type="ECO:0000313" key="3">
    <source>
        <dbReference type="Proteomes" id="UP000199021"/>
    </source>
</evidence>
<dbReference type="Proteomes" id="UP000199021">
    <property type="component" value="Unassembled WGS sequence"/>
</dbReference>
<sequence length="86" mass="9376">MSAIDTLKLRIIEELALDITPDEIDAAAPLFGGGLGLDSIDGLELVVLLEKYYDIKVGQDEDMHNIFSSVNTLYDYIKERSASAAA</sequence>
<evidence type="ECO:0000313" key="2">
    <source>
        <dbReference type="EMBL" id="SEP77248.1"/>
    </source>
</evidence>
<dbReference type="PROSITE" id="PS50075">
    <property type="entry name" value="CARRIER"/>
    <property type="match status" value="1"/>
</dbReference>
<dbReference type="STRING" id="478744.SAMN05444359_102135"/>
<keyword evidence="3" id="KW-1185">Reference proteome</keyword>
<protein>
    <submittedName>
        <fullName evidence="2">Acyl carrier protein</fullName>
    </submittedName>
</protein>
<proteinExistence type="predicted"/>
<dbReference type="InterPro" id="IPR036736">
    <property type="entry name" value="ACP-like_sf"/>
</dbReference>
<accession>A0A1H9AMU7</accession>
<dbReference type="SUPFAM" id="SSF47336">
    <property type="entry name" value="ACP-like"/>
    <property type="match status" value="1"/>
</dbReference>
<organism evidence="2 3">
    <name type="scientific">Neolewinella agarilytica</name>
    <dbReference type="NCBI Taxonomy" id="478744"/>
    <lineage>
        <taxon>Bacteria</taxon>
        <taxon>Pseudomonadati</taxon>
        <taxon>Bacteroidota</taxon>
        <taxon>Saprospiria</taxon>
        <taxon>Saprospirales</taxon>
        <taxon>Lewinellaceae</taxon>
        <taxon>Neolewinella</taxon>
    </lineage>
</organism>